<comment type="function">
    <text evidence="13">Cell wall formation.</text>
</comment>
<keyword evidence="15" id="KW-0460">Magnesium</keyword>
<feature type="active site" evidence="14">
    <location>
        <position position="284"/>
    </location>
</feature>
<evidence type="ECO:0000256" key="11">
    <source>
        <dbReference type="ARBA" id="ARBA00023316"/>
    </source>
</evidence>
<evidence type="ECO:0000256" key="3">
    <source>
        <dbReference type="ARBA" id="ARBA00010871"/>
    </source>
</evidence>
<evidence type="ECO:0000256" key="5">
    <source>
        <dbReference type="ARBA" id="ARBA00022490"/>
    </source>
</evidence>
<comment type="pathway">
    <text evidence="13">Cell wall biogenesis; peptidoglycan biosynthesis.</text>
</comment>
<dbReference type="UniPathway" id="UPA00219"/>
<comment type="cofactor">
    <cofactor evidence="15">
        <name>Mg(2+)</name>
        <dbReference type="ChEBI" id="CHEBI:18420"/>
    </cofactor>
    <cofactor evidence="15">
        <name>Mn(2+)</name>
        <dbReference type="ChEBI" id="CHEBI:29035"/>
    </cofactor>
    <text evidence="15">Binds 2 magnesium or manganese ions per subunit.</text>
</comment>
<dbReference type="GO" id="GO:0009252">
    <property type="term" value="P:peptidoglycan biosynthetic process"/>
    <property type="evidence" value="ECO:0007669"/>
    <property type="project" value="UniProtKB-UniRule"/>
</dbReference>
<dbReference type="Gene3D" id="3.40.50.20">
    <property type="match status" value="1"/>
</dbReference>
<keyword evidence="15" id="KW-0479">Metal-binding</keyword>
<dbReference type="GO" id="GO:0008360">
    <property type="term" value="P:regulation of cell shape"/>
    <property type="evidence" value="ECO:0007669"/>
    <property type="project" value="UniProtKB-KW"/>
</dbReference>
<dbReference type="GO" id="GO:0046872">
    <property type="term" value="F:metal ion binding"/>
    <property type="evidence" value="ECO:0007669"/>
    <property type="project" value="UniProtKB-KW"/>
</dbReference>
<dbReference type="InterPro" id="IPR000291">
    <property type="entry name" value="D-Ala_lig_Van_CS"/>
</dbReference>
<feature type="active site" evidence="14">
    <location>
        <position position="147"/>
    </location>
</feature>
<evidence type="ECO:0000256" key="6">
    <source>
        <dbReference type="ARBA" id="ARBA00022598"/>
    </source>
</evidence>
<dbReference type="PIRSF" id="PIRSF039102">
    <property type="entry name" value="Ddl/VanB"/>
    <property type="match status" value="1"/>
</dbReference>
<dbReference type="Pfam" id="PF01820">
    <property type="entry name" value="Dala_Dala_lig_N"/>
    <property type="match status" value="1"/>
</dbReference>
<keyword evidence="15" id="KW-0464">Manganese</keyword>
<feature type="binding site" evidence="15">
    <location>
        <position position="273"/>
    </location>
    <ligand>
        <name>Mg(2+)</name>
        <dbReference type="ChEBI" id="CHEBI:18420"/>
        <label>1</label>
    </ligand>
</feature>
<name>A0A2L1GKU8_9BACT</name>
<feature type="domain" description="ATP-grasp" evidence="17">
    <location>
        <begin position="103"/>
        <end position="306"/>
    </location>
</feature>
<dbReference type="RefSeq" id="WP_104935622.1">
    <property type="nucleotide sequence ID" value="NZ_CP021255.1"/>
</dbReference>
<dbReference type="KEGG" id="deo:CAY53_01385"/>
<dbReference type="InterPro" id="IPR011761">
    <property type="entry name" value="ATP-grasp"/>
</dbReference>
<evidence type="ECO:0000256" key="10">
    <source>
        <dbReference type="ARBA" id="ARBA00022984"/>
    </source>
</evidence>
<evidence type="ECO:0000256" key="14">
    <source>
        <dbReference type="PIRSR" id="PIRSR039102-1"/>
    </source>
</evidence>
<comment type="catalytic activity">
    <reaction evidence="12 13">
        <text>2 D-alanine + ATP = D-alanyl-D-alanine + ADP + phosphate + H(+)</text>
        <dbReference type="Rhea" id="RHEA:11224"/>
        <dbReference type="ChEBI" id="CHEBI:15378"/>
        <dbReference type="ChEBI" id="CHEBI:30616"/>
        <dbReference type="ChEBI" id="CHEBI:43474"/>
        <dbReference type="ChEBI" id="CHEBI:57416"/>
        <dbReference type="ChEBI" id="CHEBI:57822"/>
        <dbReference type="ChEBI" id="CHEBI:456216"/>
        <dbReference type="EC" id="6.3.2.4"/>
    </reaction>
</comment>
<dbReference type="HAMAP" id="MF_00047">
    <property type="entry name" value="Dala_Dala_lig"/>
    <property type="match status" value="1"/>
</dbReference>
<accession>A0A2L1GKU8</accession>
<dbReference type="OrthoDB" id="9813261at2"/>
<keyword evidence="9 13" id="KW-0133">Cell shape</keyword>
<evidence type="ECO:0000256" key="13">
    <source>
        <dbReference type="HAMAP-Rule" id="MF_00047"/>
    </source>
</evidence>
<keyword evidence="10 13" id="KW-0573">Peptidoglycan synthesis</keyword>
<evidence type="ECO:0000256" key="2">
    <source>
        <dbReference type="ARBA" id="ARBA00004496"/>
    </source>
</evidence>
<dbReference type="InterPro" id="IPR011095">
    <property type="entry name" value="Dala_Dala_lig_C"/>
</dbReference>
<dbReference type="EC" id="6.3.2.4" evidence="4 13"/>
<evidence type="ECO:0000256" key="15">
    <source>
        <dbReference type="PIRSR" id="PIRSR039102-3"/>
    </source>
</evidence>
<sequence>MAKIRLALIAGGMSDEREVSLRGAAGVAAALSSEKYEISRYDPASDLARLARDAGDLDCAFLVLHGRYGEDGAIQGFLDLLGLPYQGSGVLGSASAMNKHRAKTLYRAAGLPVAPWRMAEPADARQPERLARELLLPCVVKPVSQGSSIGMSIVHTQDELGPALALAFRHDAQVMVEEYVRGRELTVSVMGGEEDLRALPVIEIIPDSRYAFFNYEAKYRQGATREVCPAEIEASIRDQAQAYAVAAHRCLGLSDYSRTDMIMAPDGRLYLLETNTIPGMTPTSLLPQAAAKAGYAFPELLDKLIELALARREQKKA</sequence>
<proteinExistence type="inferred from homology"/>
<keyword evidence="7 16" id="KW-0547">Nucleotide-binding</keyword>
<dbReference type="NCBIfam" id="TIGR01205">
    <property type="entry name" value="D_ala_D_alaTIGR"/>
    <property type="match status" value="1"/>
</dbReference>
<evidence type="ECO:0000256" key="4">
    <source>
        <dbReference type="ARBA" id="ARBA00012216"/>
    </source>
</evidence>
<dbReference type="Pfam" id="PF07478">
    <property type="entry name" value="Dala_Dala_lig_C"/>
    <property type="match status" value="1"/>
</dbReference>
<dbReference type="InterPro" id="IPR016185">
    <property type="entry name" value="PreATP-grasp_dom_sf"/>
</dbReference>
<dbReference type="InterPro" id="IPR013815">
    <property type="entry name" value="ATP_grasp_subdomain_1"/>
</dbReference>
<feature type="binding site" evidence="15">
    <location>
        <position position="273"/>
    </location>
    <ligand>
        <name>Mg(2+)</name>
        <dbReference type="ChEBI" id="CHEBI:18420"/>
        <label>2</label>
    </ligand>
</feature>
<comment type="cofactor">
    <cofactor evidence="1">
        <name>Mn(2+)</name>
        <dbReference type="ChEBI" id="CHEBI:29035"/>
    </cofactor>
</comment>
<dbReference type="Proteomes" id="UP000239867">
    <property type="component" value="Chromosome"/>
</dbReference>
<dbReference type="GO" id="GO:0005524">
    <property type="term" value="F:ATP binding"/>
    <property type="evidence" value="ECO:0007669"/>
    <property type="project" value="UniProtKB-UniRule"/>
</dbReference>
<keyword evidence="8 16" id="KW-0067">ATP-binding</keyword>
<feature type="active site" evidence="14">
    <location>
        <position position="16"/>
    </location>
</feature>
<dbReference type="InterPro" id="IPR005905">
    <property type="entry name" value="D_ala_D_ala"/>
</dbReference>
<dbReference type="SUPFAM" id="SSF52440">
    <property type="entry name" value="PreATP-grasp domain"/>
    <property type="match status" value="1"/>
</dbReference>
<reference evidence="18 19" key="1">
    <citation type="journal article" date="2018" name="MBio">
        <title>Insights into the evolution of host association through the isolation and characterization of a novel human periodontal pathobiont, Desulfobulbus oralis.</title>
        <authorList>
            <person name="Cross K.L."/>
            <person name="Chirania P."/>
            <person name="Xiong W."/>
            <person name="Beall C.J."/>
            <person name="Elkins J.G."/>
            <person name="Giannone R.J."/>
            <person name="Griffen A.L."/>
            <person name="Guss A.M."/>
            <person name="Hettich R.L."/>
            <person name="Joshi S.S."/>
            <person name="Mokrzan E.M."/>
            <person name="Martin R.K."/>
            <person name="Zhulin I.B."/>
            <person name="Leys E.J."/>
            <person name="Podar M."/>
        </authorList>
    </citation>
    <scope>NUCLEOTIDE SEQUENCE [LARGE SCALE GENOMIC DNA]</scope>
    <source>
        <strain evidence="18 19">ORNL</strain>
    </source>
</reference>
<evidence type="ECO:0000256" key="7">
    <source>
        <dbReference type="ARBA" id="ARBA00022741"/>
    </source>
</evidence>
<evidence type="ECO:0000256" key="8">
    <source>
        <dbReference type="ARBA" id="ARBA00022840"/>
    </source>
</evidence>
<feature type="binding site" evidence="15">
    <location>
        <position position="260"/>
    </location>
    <ligand>
        <name>Mg(2+)</name>
        <dbReference type="ChEBI" id="CHEBI:18420"/>
        <label>1</label>
    </ligand>
</feature>
<dbReference type="Gene3D" id="3.30.470.20">
    <property type="entry name" value="ATP-grasp fold, B domain"/>
    <property type="match status" value="1"/>
</dbReference>
<evidence type="ECO:0000256" key="16">
    <source>
        <dbReference type="PROSITE-ProRule" id="PRU00409"/>
    </source>
</evidence>
<dbReference type="AlphaFoldDB" id="A0A2L1GKU8"/>
<dbReference type="SUPFAM" id="SSF56059">
    <property type="entry name" value="Glutathione synthetase ATP-binding domain-like"/>
    <property type="match status" value="1"/>
</dbReference>
<dbReference type="Gene3D" id="3.30.1490.20">
    <property type="entry name" value="ATP-grasp fold, A domain"/>
    <property type="match status" value="1"/>
</dbReference>
<comment type="subcellular location">
    <subcellularLocation>
        <location evidence="2 13">Cytoplasm</location>
    </subcellularLocation>
</comment>
<evidence type="ECO:0000259" key="17">
    <source>
        <dbReference type="PROSITE" id="PS50975"/>
    </source>
</evidence>
<dbReference type="PROSITE" id="PS50975">
    <property type="entry name" value="ATP_GRASP"/>
    <property type="match status" value="1"/>
</dbReference>
<keyword evidence="6 13" id="KW-0436">Ligase</keyword>
<dbReference type="GO" id="GO:0071555">
    <property type="term" value="P:cell wall organization"/>
    <property type="evidence" value="ECO:0007669"/>
    <property type="project" value="UniProtKB-KW"/>
</dbReference>
<keyword evidence="11 13" id="KW-0961">Cell wall biogenesis/degradation</keyword>
<evidence type="ECO:0000313" key="18">
    <source>
        <dbReference type="EMBL" id="AVD70303.1"/>
    </source>
</evidence>
<dbReference type="GO" id="GO:0008716">
    <property type="term" value="F:D-alanine-D-alanine ligase activity"/>
    <property type="evidence" value="ECO:0007669"/>
    <property type="project" value="UniProtKB-UniRule"/>
</dbReference>
<dbReference type="PROSITE" id="PS00844">
    <property type="entry name" value="DALA_DALA_LIGASE_2"/>
    <property type="match status" value="1"/>
</dbReference>
<keyword evidence="19" id="KW-1185">Reference proteome</keyword>
<gene>
    <name evidence="13" type="primary">ddl</name>
    <name evidence="18" type="ORF">CAY53_01385</name>
</gene>
<keyword evidence="5 13" id="KW-0963">Cytoplasm</keyword>
<dbReference type="EMBL" id="CP021255">
    <property type="protein sequence ID" value="AVD70303.1"/>
    <property type="molecule type" value="Genomic_DNA"/>
</dbReference>
<comment type="similarity">
    <text evidence="3 13">Belongs to the D-alanine--D-alanine ligase family.</text>
</comment>
<dbReference type="PROSITE" id="PS00843">
    <property type="entry name" value="DALA_DALA_LIGASE_1"/>
    <property type="match status" value="1"/>
</dbReference>
<feature type="binding site" evidence="15">
    <location>
        <position position="275"/>
    </location>
    <ligand>
        <name>Mg(2+)</name>
        <dbReference type="ChEBI" id="CHEBI:18420"/>
        <label>2</label>
    </ligand>
</feature>
<evidence type="ECO:0000256" key="12">
    <source>
        <dbReference type="ARBA" id="ARBA00047614"/>
    </source>
</evidence>
<evidence type="ECO:0000313" key="19">
    <source>
        <dbReference type="Proteomes" id="UP000239867"/>
    </source>
</evidence>
<dbReference type="NCBIfam" id="NF002378">
    <property type="entry name" value="PRK01372.1"/>
    <property type="match status" value="1"/>
</dbReference>
<evidence type="ECO:0000256" key="1">
    <source>
        <dbReference type="ARBA" id="ARBA00001936"/>
    </source>
</evidence>
<protein>
    <recommendedName>
        <fullName evidence="4 13">D-alanine--D-alanine ligase</fullName>
        <ecNumber evidence="4 13">6.3.2.4</ecNumber>
    </recommendedName>
    <alternativeName>
        <fullName evidence="13">D-Ala-D-Ala ligase</fullName>
    </alternativeName>
    <alternativeName>
        <fullName evidence="13">D-alanylalanine synthetase</fullName>
    </alternativeName>
</protein>
<dbReference type="PANTHER" id="PTHR23132:SF23">
    <property type="entry name" value="D-ALANINE--D-ALANINE LIGASE B"/>
    <property type="match status" value="1"/>
</dbReference>
<dbReference type="PANTHER" id="PTHR23132">
    <property type="entry name" value="D-ALANINE--D-ALANINE LIGASE"/>
    <property type="match status" value="1"/>
</dbReference>
<dbReference type="InterPro" id="IPR011127">
    <property type="entry name" value="Dala_Dala_lig_N"/>
</dbReference>
<organism evidence="18 19">
    <name type="scientific">Desulfobulbus oralis</name>
    <dbReference type="NCBI Taxonomy" id="1986146"/>
    <lineage>
        <taxon>Bacteria</taxon>
        <taxon>Pseudomonadati</taxon>
        <taxon>Thermodesulfobacteriota</taxon>
        <taxon>Desulfobulbia</taxon>
        <taxon>Desulfobulbales</taxon>
        <taxon>Desulfobulbaceae</taxon>
        <taxon>Desulfobulbus</taxon>
    </lineage>
</organism>
<evidence type="ECO:0000256" key="9">
    <source>
        <dbReference type="ARBA" id="ARBA00022960"/>
    </source>
</evidence>
<dbReference type="GO" id="GO:0005737">
    <property type="term" value="C:cytoplasm"/>
    <property type="evidence" value="ECO:0007669"/>
    <property type="project" value="UniProtKB-SubCell"/>
</dbReference>